<dbReference type="Gene3D" id="1.10.1330.10">
    <property type="entry name" value="Dockerin domain"/>
    <property type="match status" value="1"/>
</dbReference>
<organism evidence="4 5">
    <name type="scientific">Paraglaciecola algarum</name>
    <dbReference type="NCBI Taxonomy" id="3050085"/>
    <lineage>
        <taxon>Bacteria</taxon>
        <taxon>Pseudomonadati</taxon>
        <taxon>Pseudomonadota</taxon>
        <taxon>Gammaproteobacteria</taxon>
        <taxon>Alteromonadales</taxon>
        <taxon>Alteromonadaceae</taxon>
        <taxon>Paraglaciecola</taxon>
    </lineage>
</organism>
<feature type="chain" id="PRO_5046705792" evidence="3">
    <location>
        <begin position="20"/>
        <end position="1522"/>
    </location>
</feature>
<feature type="region of interest" description="Disordered" evidence="2">
    <location>
        <begin position="486"/>
        <end position="516"/>
    </location>
</feature>
<accession>A0ABS9DD60</accession>
<keyword evidence="5" id="KW-1185">Reference proteome</keyword>
<dbReference type="PROSITE" id="PS00018">
    <property type="entry name" value="EF_HAND_1"/>
    <property type="match status" value="1"/>
</dbReference>
<evidence type="ECO:0000313" key="5">
    <source>
        <dbReference type="Proteomes" id="UP001521137"/>
    </source>
</evidence>
<keyword evidence="3" id="KW-0732">Signal</keyword>
<feature type="signal peptide" evidence="3">
    <location>
        <begin position="1"/>
        <end position="19"/>
    </location>
</feature>
<name>A0ABS9DD60_9ALTE</name>
<feature type="region of interest" description="Disordered" evidence="2">
    <location>
        <begin position="362"/>
        <end position="390"/>
    </location>
</feature>
<proteinExistence type="inferred from homology"/>
<keyword evidence="4" id="KW-0255">Endonuclease</keyword>
<feature type="compositionally biased region" description="Polar residues" evidence="2">
    <location>
        <begin position="308"/>
        <end position="324"/>
    </location>
</feature>
<comment type="caution">
    <text evidence="4">The sequence shown here is derived from an EMBL/GenBank/DDBJ whole genome shotgun (WGS) entry which is preliminary data.</text>
</comment>
<dbReference type="RefSeq" id="WP_235313821.1">
    <property type="nucleotide sequence ID" value="NZ_JAKGAS010000010.1"/>
</dbReference>
<protein>
    <submittedName>
        <fullName evidence="4">ExeM/NucH family extracellular endonuclease</fullName>
    </submittedName>
</protein>
<dbReference type="EMBL" id="JAKGAS010000010">
    <property type="protein sequence ID" value="MCF2949719.1"/>
    <property type="molecule type" value="Genomic_DNA"/>
</dbReference>
<dbReference type="Gene3D" id="3.60.10.10">
    <property type="entry name" value="Endonuclease/exonuclease/phosphatase"/>
    <property type="match status" value="1"/>
</dbReference>
<reference evidence="4 5" key="1">
    <citation type="submission" date="2022-01" db="EMBL/GenBank/DDBJ databases">
        <title>Paraglaciecola sp. G1-23.</title>
        <authorList>
            <person name="Jin M.S."/>
            <person name="Han D.M."/>
            <person name="Kim H.M."/>
            <person name="Jeon C.O."/>
        </authorList>
    </citation>
    <scope>NUCLEOTIDE SEQUENCE [LARGE SCALE GENOMIC DNA]</scope>
    <source>
        <strain evidence="4 5">G1-23</strain>
    </source>
</reference>
<evidence type="ECO:0000256" key="2">
    <source>
        <dbReference type="SAM" id="MobiDB-lite"/>
    </source>
</evidence>
<dbReference type="InterPro" id="IPR047971">
    <property type="entry name" value="ExeM-like"/>
</dbReference>
<dbReference type="Proteomes" id="UP001521137">
    <property type="component" value="Unassembled WGS sequence"/>
</dbReference>
<dbReference type="Pfam" id="PF04231">
    <property type="entry name" value="Endonuclease_1"/>
    <property type="match status" value="1"/>
</dbReference>
<evidence type="ECO:0000256" key="3">
    <source>
        <dbReference type="SAM" id="SignalP"/>
    </source>
</evidence>
<dbReference type="SUPFAM" id="SSF56219">
    <property type="entry name" value="DNase I-like"/>
    <property type="match status" value="1"/>
</dbReference>
<dbReference type="PANTHER" id="PTHR42834">
    <property type="entry name" value="ENDONUCLEASE/EXONUCLEASE/PHOSPHATASE FAMILY PROTEIN (AFU_ORTHOLOGUE AFUA_3G09210)"/>
    <property type="match status" value="1"/>
</dbReference>
<feature type="region of interest" description="Disordered" evidence="2">
    <location>
        <begin position="174"/>
        <end position="218"/>
    </location>
</feature>
<dbReference type="NCBIfam" id="NF033681">
    <property type="entry name" value="ExeM_NucH_DNase"/>
    <property type="match status" value="1"/>
</dbReference>
<dbReference type="CDD" id="cd04486">
    <property type="entry name" value="YhcR_OBF_like"/>
    <property type="match status" value="1"/>
</dbReference>
<evidence type="ECO:0000313" key="4">
    <source>
        <dbReference type="EMBL" id="MCF2949719.1"/>
    </source>
</evidence>
<dbReference type="InterPro" id="IPR036439">
    <property type="entry name" value="Dockerin_dom_sf"/>
</dbReference>
<dbReference type="CDD" id="cd10283">
    <property type="entry name" value="MnuA_DNase1-like"/>
    <property type="match status" value="1"/>
</dbReference>
<dbReference type="InterPro" id="IPR018247">
    <property type="entry name" value="EF_Hand_1_Ca_BS"/>
</dbReference>
<dbReference type="GO" id="GO:0004519">
    <property type="term" value="F:endonuclease activity"/>
    <property type="evidence" value="ECO:0007669"/>
    <property type="project" value="UniProtKB-KW"/>
</dbReference>
<evidence type="ECO:0000256" key="1">
    <source>
        <dbReference type="ARBA" id="ARBA00006429"/>
    </source>
</evidence>
<dbReference type="InterPro" id="IPR036691">
    <property type="entry name" value="Endo/exonu/phosph_ase_sf"/>
</dbReference>
<comment type="similarity">
    <text evidence="1">Belongs to the EndA/NucM nuclease family.</text>
</comment>
<dbReference type="InterPro" id="IPR044925">
    <property type="entry name" value="His-Me_finger_sf"/>
</dbReference>
<gene>
    <name evidence="4" type="ORF">L0668_16490</name>
</gene>
<keyword evidence="4" id="KW-0378">Hydrolase</keyword>
<dbReference type="InterPro" id="IPR007346">
    <property type="entry name" value="Endonuclease-I"/>
</dbReference>
<sequence>MKFRFSTLAALMLGSSAQANDLVITGVIDGPLSGGTPKAVEIFVLNDITDLSVCGLGSANNGNGGGIQEYTFNSGAVSAGSYIYISSESVGFEAFMGFQPTDTSGAMSVNGDDAIELFCNGAVVDTFGEIDVDGTGTAWEYLDGWAYRSTNTGPDGETFVLGNWSFSGKNALDGESSNATATTGFPLKSFAEGNGNDSGDGNEEPQDGNEGSDPVNTDVISGNVCTNCPDVPKIKDLSLFDASSYYAAAQVEVDANSTAATIKLAINDIISTGHKNLTYSDVWTALTYTDEDPANTNNVTLWYSNRSQAKSTNGSGSASSNPDNWNREHSWPKSHGFSSSSLEAYTDIHHLRPTDISINSSRGNLDFDNSDNPLSESPLNRVDSDSFEPRDDIKGDVARMMFYMDTRYEGFGSDATPDLELVNRLTTTNESKLGMLCTLNAWHAADPVDDAERTRNNRIYELQGNRNPYTDNPAWVDILYPATDCNSNGGDNGEPSDGNDGDTGTGEEEPVDNGSSVTSDIIISGVIDGPLSGGIPKAVEIYVVNDIDDLSVCGVGFANNGGGSDGQEFTFNAVSASAGDFIYVASETTGFTNFFGFAPDYENSVASINGDDAIELYCAGEVVDTFGDIEVDGTGEAWEYLDGWAYRVANTGPDGSTFVLANWNFSGKNALDGTSDNDSANPAFPLGSFYVEEKLIITGVVDASLSGGTPKVIEFFAATDIQDLSVFGFGSANNGGGSDGQEYTFSGSANKGDYFYIASESTNFEAFFGFAPTDTSGAASINGDDAIELFKNGAVVDVFGDINTDGSGTAWEYLDGWASRKVNTGPDGASFNIDNWVFSGINVLDGQSTNDTATTPFPIGSFSGTGNNGGSGGEEPSADLGVCADPTTLISAIQGSGDVSPLEGQAHVVEAIVTGVYANFNGFFVQEEDADMDADSQTSEGLFVFYTGDLPSVGSVVRVKGEVEEFFDKTQLKASETLLTCGTQIASTTPLILPFSSANDIETLEGMLVTSAQELVVTNTFELARYGQTSLSSKLLFQPTNVHVPGSQQAIDLAATNALDQIILADDSSEQNPEVIPYPTGNLSATNSLRLGDTVASLTGVVDYSFGDFVILPTTEPSFVNTNQRTSAPDLNLGNLKVASLNVLNYFTTLNISGNTCGPSALGCRGAESAEEFTRQKAKTVAAIVAMDADILGLMEIENSGTNEGSAIADLVAGINAEMGAGTYAVVDTAGPVGTDAITVALIYKPAKVSLVGALGILDSSNSITDANGPLFVDTKNRPALVQKFALTENGEELVVSVNHFKSKGSGCGVGDDDLTTGQGNCNLTRTRAAQALTAFIAANFADTPTLILGDLNAYAKEDPITQIESAGYTNLVNYFGGDKAYSYSFDGQLGTLDHALANNKALAKVVDVTEWHINADEPIALDYNTNFKKANHITDYYAPDAYRMSDHDPVLIALQFDLAAILGDLDGDGDVDTLDVRLFQIGVRNGEITDLNFDFNNDGAVNTRDVRGFTGLCTRARCSTN</sequence>
<dbReference type="PANTHER" id="PTHR42834:SF1">
    <property type="entry name" value="ENDONUCLEASE_EXONUCLEASE_PHOSPHATASE FAMILY PROTEIN (AFU_ORTHOLOGUE AFUA_3G09210)"/>
    <property type="match status" value="1"/>
</dbReference>
<feature type="region of interest" description="Disordered" evidence="2">
    <location>
        <begin position="308"/>
        <end position="332"/>
    </location>
</feature>
<dbReference type="SUPFAM" id="SSF54060">
    <property type="entry name" value="His-Me finger endonucleases"/>
    <property type="match status" value="1"/>
</dbReference>
<feature type="compositionally biased region" description="Acidic residues" evidence="2">
    <location>
        <begin position="497"/>
        <end position="511"/>
    </location>
</feature>
<keyword evidence="4" id="KW-0540">Nuclease</keyword>